<feature type="domain" description="Peptidase S1" evidence="3">
    <location>
        <begin position="56"/>
        <end position="299"/>
    </location>
</feature>
<keyword evidence="1" id="KW-1015">Disulfide bond</keyword>
<dbReference type="InterPro" id="IPR001254">
    <property type="entry name" value="Trypsin_dom"/>
</dbReference>
<organism evidence="4 5">
    <name type="scientific">Micromonospora craniellae</name>
    <dbReference type="NCBI Taxonomy" id="2294034"/>
    <lineage>
        <taxon>Bacteria</taxon>
        <taxon>Bacillati</taxon>
        <taxon>Actinomycetota</taxon>
        <taxon>Actinomycetes</taxon>
        <taxon>Micromonosporales</taxon>
        <taxon>Micromonosporaceae</taxon>
        <taxon>Micromonospora</taxon>
    </lineage>
</organism>
<dbReference type="InterPro" id="IPR009003">
    <property type="entry name" value="Peptidase_S1_PA"/>
</dbReference>
<feature type="compositionally biased region" description="Polar residues" evidence="2">
    <location>
        <begin position="12"/>
        <end position="23"/>
    </location>
</feature>
<dbReference type="InterPro" id="IPR033116">
    <property type="entry name" value="TRYPSIN_SER"/>
</dbReference>
<dbReference type="Gene3D" id="2.40.10.10">
    <property type="entry name" value="Trypsin-like serine proteases"/>
    <property type="match status" value="1"/>
</dbReference>
<dbReference type="PROSITE" id="PS50240">
    <property type="entry name" value="TRYPSIN_DOM"/>
    <property type="match status" value="1"/>
</dbReference>
<evidence type="ECO:0000259" key="3">
    <source>
        <dbReference type="PROSITE" id="PS50240"/>
    </source>
</evidence>
<dbReference type="Pfam" id="PF00089">
    <property type="entry name" value="Trypsin"/>
    <property type="match status" value="1"/>
</dbReference>
<protein>
    <recommendedName>
        <fullName evidence="3">Peptidase S1 domain-containing protein</fullName>
    </recommendedName>
</protein>
<dbReference type="PROSITE" id="PS00135">
    <property type="entry name" value="TRYPSIN_SER"/>
    <property type="match status" value="1"/>
</dbReference>
<evidence type="ECO:0000256" key="1">
    <source>
        <dbReference type="ARBA" id="ARBA00023157"/>
    </source>
</evidence>
<reference evidence="4 5" key="1">
    <citation type="submission" date="2018-08" db="EMBL/GenBank/DDBJ databases">
        <title>Verrucosispora craniellae sp. nov., isolated from a marine sponge in the South China Sea.</title>
        <authorList>
            <person name="Li L."/>
            <person name="Lin H.W."/>
        </authorList>
    </citation>
    <scope>NUCLEOTIDE SEQUENCE [LARGE SCALE GENOMIC DNA]</scope>
    <source>
        <strain evidence="4 5">LHW63014</strain>
    </source>
</reference>
<dbReference type="InterPro" id="IPR001314">
    <property type="entry name" value="Peptidase_S1A"/>
</dbReference>
<dbReference type="EMBL" id="QVFU01000051">
    <property type="protein sequence ID" value="RFS43609.1"/>
    <property type="molecule type" value="Genomic_DNA"/>
</dbReference>
<dbReference type="AlphaFoldDB" id="A0A372FSW7"/>
<gene>
    <name evidence="4" type="ORF">D0Q02_26680</name>
</gene>
<dbReference type="GO" id="GO:0006508">
    <property type="term" value="P:proteolysis"/>
    <property type="evidence" value="ECO:0007669"/>
    <property type="project" value="InterPro"/>
</dbReference>
<comment type="caution">
    <text evidence="4">The sequence shown here is derived from an EMBL/GenBank/DDBJ whole genome shotgun (WGS) entry which is preliminary data.</text>
</comment>
<dbReference type="PRINTS" id="PR00722">
    <property type="entry name" value="CHYMOTRYPSIN"/>
</dbReference>
<keyword evidence="5" id="KW-1185">Reference proteome</keyword>
<dbReference type="InterPro" id="IPR051487">
    <property type="entry name" value="Ser/Thr_Proteases_Immune/Dev"/>
</dbReference>
<dbReference type="SMART" id="SM00020">
    <property type="entry name" value="Tryp_SPc"/>
    <property type="match status" value="1"/>
</dbReference>
<feature type="region of interest" description="Disordered" evidence="2">
    <location>
        <begin position="1"/>
        <end position="23"/>
    </location>
</feature>
<accession>A0A372FSW7</accession>
<name>A0A372FSW7_9ACTN</name>
<dbReference type="PANTHER" id="PTHR24256">
    <property type="entry name" value="TRYPTASE-RELATED"/>
    <property type="match status" value="1"/>
</dbReference>
<proteinExistence type="predicted"/>
<dbReference type="GO" id="GO:0004252">
    <property type="term" value="F:serine-type endopeptidase activity"/>
    <property type="evidence" value="ECO:0007669"/>
    <property type="project" value="InterPro"/>
</dbReference>
<evidence type="ECO:0000313" key="5">
    <source>
        <dbReference type="Proteomes" id="UP000262621"/>
    </source>
</evidence>
<evidence type="ECO:0000256" key="2">
    <source>
        <dbReference type="SAM" id="MobiDB-lite"/>
    </source>
</evidence>
<dbReference type="InterPro" id="IPR043504">
    <property type="entry name" value="Peptidase_S1_PA_chymotrypsin"/>
</dbReference>
<evidence type="ECO:0000313" key="4">
    <source>
        <dbReference type="EMBL" id="RFS43609.1"/>
    </source>
</evidence>
<dbReference type="Proteomes" id="UP000262621">
    <property type="component" value="Unassembled WGS sequence"/>
</dbReference>
<sequence length="330" mass="34769">MPAGQSPHPRQPGTTPCRASTNQRKASMKLRLLRSTLVVVALTGVLAGTASPAAAIVGGRTATPHHGVVSVQILHPGLGTALCGGELVHRRWVRTAAHCVSVQDVAPTPVAVPGGNVTVRVGSLDRTTGGKVVTGKRVFLHPQWRWGVNYPAEPVSDYALIELARPVRADLLPTALRQAPVGGGVRAVGWGLTEFPPGPGVTPPARLHQRDITRLPDAACDGGFIGRGEICVSTGPCFGDSGSPLLRKAPGHRVGAGPAWVSVGTASRETSADDPCGKPTVYTDASYPRHRVWTFDTIRTVKVQPPVRVPRTLTATTAELTDRLKIDFTQ</sequence>
<dbReference type="SUPFAM" id="SSF50494">
    <property type="entry name" value="Trypsin-like serine proteases"/>
    <property type="match status" value="1"/>
</dbReference>